<proteinExistence type="predicted"/>
<keyword evidence="1" id="KW-0732">Signal</keyword>
<evidence type="ECO:0000313" key="3">
    <source>
        <dbReference type="EMBL" id="TXD92267.1"/>
    </source>
</evidence>
<keyword evidence="4" id="KW-1185">Reference proteome</keyword>
<accession>A0A5C6ZQY3</accession>
<evidence type="ECO:0000259" key="2">
    <source>
        <dbReference type="Pfam" id="PF18962"/>
    </source>
</evidence>
<dbReference type="EMBL" id="VORY01000023">
    <property type="protein sequence ID" value="TXD92267.1"/>
    <property type="molecule type" value="Genomic_DNA"/>
</dbReference>
<reference evidence="3 4" key="1">
    <citation type="submission" date="2019-08" db="EMBL/GenBank/DDBJ databases">
        <title>Genome sequence of Gillisia hiemivivida IC154 (type strain).</title>
        <authorList>
            <person name="Bowman J.P."/>
        </authorList>
    </citation>
    <scope>NUCLEOTIDE SEQUENCE [LARGE SCALE GENOMIC DNA]</scope>
    <source>
        <strain evidence="3 4">IC154</strain>
    </source>
</reference>
<dbReference type="Proteomes" id="UP000321367">
    <property type="component" value="Unassembled WGS sequence"/>
</dbReference>
<sequence length="585" mass="66523">MRQIYILVLFIVPFYAHCQLNIKPYQDLDTYLYSEGALVYVEQGIHLTSNLGEKPRPSIYLRKEAQLIQGKSNSKNSGDGIISLFQEGNASDFTYNYWSMPVSNTSSNNSFGNLFFDPVTKTESQPAIITSNYNGTSQPLSISNKWIYKFSGYEYSDWEFIGNNFNIQPGEGFTMKGVNGTNTSINIYNIPNNPGNQQRYDLRGKPNSGVYELDIQEESNKLIGNPYPSALDLNAFLQDNKSTTGIAYFWDSKNIDSHYLKEYEGGYGAYSPGGGIYGYVPAIFNKFDGYGNTISEGGTIGAYYARRFSPIGQGFIVIGSQDGKITFDNKYRNFIKEDQLLSEFKSKKGGGKGLETEEEFPMLRLNIELQNNYIRQILLVLRDNATKAADHAMDAINPEYLSSDAGWMIEDENYIINVRPLDELEEIPLFIVLSETSEIVFSIAEIKRITSKVFLLDSSTNQYYNLSNGPIKFNLEAGEYSERFKITYTNKEQIYINWDIVKDITNFSIFQNNPESRLEIRIPDKSTPRDIVLFDSLGKKIFEKKGITNENYHEFSTRKLSKGLYILKITNKDDTIISKKVIISN</sequence>
<feature type="domain" description="Secretion system C-terminal sorting" evidence="2">
    <location>
        <begin position="517"/>
        <end position="583"/>
    </location>
</feature>
<organism evidence="3 4">
    <name type="scientific">Gillisia hiemivivida</name>
    <dbReference type="NCBI Taxonomy" id="291190"/>
    <lineage>
        <taxon>Bacteria</taxon>
        <taxon>Pseudomonadati</taxon>
        <taxon>Bacteroidota</taxon>
        <taxon>Flavobacteriia</taxon>
        <taxon>Flavobacteriales</taxon>
        <taxon>Flavobacteriaceae</taxon>
        <taxon>Gillisia</taxon>
    </lineage>
</organism>
<dbReference type="RefSeq" id="WP_146934023.1">
    <property type="nucleotide sequence ID" value="NZ_CBCSHZ010000026.1"/>
</dbReference>
<dbReference type="NCBIfam" id="TIGR04183">
    <property type="entry name" value="Por_Secre_tail"/>
    <property type="match status" value="1"/>
</dbReference>
<protein>
    <submittedName>
        <fullName evidence="3">T9SS type A sorting domain-containing protein</fullName>
    </submittedName>
</protein>
<evidence type="ECO:0000256" key="1">
    <source>
        <dbReference type="ARBA" id="ARBA00022729"/>
    </source>
</evidence>
<dbReference type="Pfam" id="PF18962">
    <property type="entry name" value="Por_Secre_tail"/>
    <property type="match status" value="1"/>
</dbReference>
<gene>
    <name evidence="3" type="ORF">ES724_14195</name>
</gene>
<comment type="caution">
    <text evidence="3">The sequence shown here is derived from an EMBL/GenBank/DDBJ whole genome shotgun (WGS) entry which is preliminary data.</text>
</comment>
<dbReference type="InterPro" id="IPR026444">
    <property type="entry name" value="Secre_tail"/>
</dbReference>
<dbReference type="AlphaFoldDB" id="A0A5C6ZQY3"/>
<dbReference type="OrthoDB" id="2582440at2"/>
<name>A0A5C6ZQY3_9FLAO</name>
<evidence type="ECO:0000313" key="4">
    <source>
        <dbReference type="Proteomes" id="UP000321367"/>
    </source>
</evidence>